<feature type="domain" description="Phospholipid/glycerol acyltransferase" evidence="7">
    <location>
        <begin position="90"/>
        <end position="205"/>
    </location>
</feature>
<dbReference type="AlphaFoldDB" id="A0A4R5V089"/>
<dbReference type="GO" id="GO:0003841">
    <property type="term" value="F:1-acylglycerol-3-phosphate O-acyltransferase activity"/>
    <property type="evidence" value="ECO:0007669"/>
    <property type="project" value="TreeGrafter"/>
</dbReference>
<evidence type="ECO:0000256" key="6">
    <source>
        <dbReference type="SAM" id="Phobius"/>
    </source>
</evidence>
<dbReference type="PANTHER" id="PTHR10434">
    <property type="entry name" value="1-ACYL-SN-GLYCEROL-3-PHOSPHATE ACYLTRANSFERASE"/>
    <property type="match status" value="1"/>
</dbReference>
<dbReference type="Proteomes" id="UP000295301">
    <property type="component" value="Unassembled WGS sequence"/>
</dbReference>
<evidence type="ECO:0000256" key="1">
    <source>
        <dbReference type="ARBA" id="ARBA00005189"/>
    </source>
</evidence>
<comment type="pathway">
    <text evidence="1">Lipid metabolism.</text>
</comment>
<keyword evidence="9" id="KW-1185">Reference proteome</keyword>
<sequence length="279" mass="30497">MSATWDSDTPPGPIMIGPLGWLRVLGRGAALIGLIAVCLALLLMLRLIEVPIWGQGRPITPFIVQFVCRNAFRIMGIGFSSHGTPMQGPGAVVANHSSWLDIFSLNARKRIYFVSKAEVANWPGIGLLARATGTVFIERDPRQARAQTELFAERLAAGHKLLFFPEGTSTDGLRVLPFKSTLFGAFFADPLRPTLRVQPVSVIYHAPTGQPARFYGWWGDMEFGPHLLKTLAAPRQGRVEVVYHKPLIVAAFGNRKALASTAEALVRAGLEAYLPEAED</sequence>
<keyword evidence="6" id="KW-0472">Membrane</keyword>
<dbReference type="CDD" id="cd07989">
    <property type="entry name" value="LPLAT_AGPAT-like"/>
    <property type="match status" value="1"/>
</dbReference>
<dbReference type="EMBL" id="SMUV01000069">
    <property type="protein sequence ID" value="TDK45122.1"/>
    <property type="molecule type" value="Genomic_DNA"/>
</dbReference>
<evidence type="ECO:0000256" key="5">
    <source>
        <dbReference type="ARBA" id="ARBA00023315"/>
    </source>
</evidence>
<evidence type="ECO:0000256" key="2">
    <source>
        <dbReference type="ARBA" id="ARBA00022516"/>
    </source>
</evidence>
<keyword evidence="4" id="KW-0443">Lipid metabolism</keyword>
<keyword evidence="6" id="KW-1133">Transmembrane helix</keyword>
<reference evidence="8 9" key="1">
    <citation type="submission" date="2019-03" db="EMBL/GenBank/DDBJ databases">
        <title>Ruegeria lutea sp. nov., a novel strain, isolated from marine sediment, the Masan Bay, South Korea.</title>
        <authorList>
            <person name="Kim J."/>
            <person name="Kim D.-Y."/>
            <person name="Lee S.-S."/>
        </authorList>
    </citation>
    <scope>NUCLEOTIDE SEQUENCE [LARGE SCALE GENOMIC DNA]</scope>
    <source>
        <strain evidence="8 9">318-1</strain>
    </source>
</reference>
<name>A0A4R5V089_9RHOB</name>
<keyword evidence="6" id="KW-0812">Transmembrane</keyword>
<dbReference type="RefSeq" id="WP_133360527.1">
    <property type="nucleotide sequence ID" value="NZ_SMUV01000069.1"/>
</dbReference>
<evidence type="ECO:0000313" key="9">
    <source>
        <dbReference type="Proteomes" id="UP000295301"/>
    </source>
</evidence>
<comment type="caution">
    <text evidence="8">The sequence shown here is derived from an EMBL/GenBank/DDBJ whole genome shotgun (WGS) entry which is preliminary data.</text>
</comment>
<evidence type="ECO:0000256" key="3">
    <source>
        <dbReference type="ARBA" id="ARBA00022679"/>
    </source>
</evidence>
<dbReference type="SUPFAM" id="SSF69593">
    <property type="entry name" value="Glycerol-3-phosphate (1)-acyltransferase"/>
    <property type="match status" value="1"/>
</dbReference>
<keyword evidence="2" id="KW-0444">Lipid biosynthesis</keyword>
<evidence type="ECO:0000256" key="4">
    <source>
        <dbReference type="ARBA" id="ARBA00023098"/>
    </source>
</evidence>
<dbReference type="Pfam" id="PF01553">
    <property type="entry name" value="Acyltransferase"/>
    <property type="match status" value="1"/>
</dbReference>
<dbReference type="GO" id="GO:0006654">
    <property type="term" value="P:phosphatidic acid biosynthetic process"/>
    <property type="evidence" value="ECO:0007669"/>
    <property type="project" value="TreeGrafter"/>
</dbReference>
<dbReference type="InterPro" id="IPR002123">
    <property type="entry name" value="Plipid/glycerol_acylTrfase"/>
</dbReference>
<keyword evidence="5 8" id="KW-0012">Acyltransferase</keyword>
<organism evidence="8 9">
    <name type="scientific">Antarcticimicrobium luteum</name>
    <dbReference type="NCBI Taxonomy" id="2547397"/>
    <lineage>
        <taxon>Bacteria</taxon>
        <taxon>Pseudomonadati</taxon>
        <taxon>Pseudomonadota</taxon>
        <taxon>Alphaproteobacteria</taxon>
        <taxon>Rhodobacterales</taxon>
        <taxon>Paracoccaceae</taxon>
        <taxon>Antarcticimicrobium</taxon>
    </lineage>
</organism>
<dbReference type="PANTHER" id="PTHR10434:SF64">
    <property type="entry name" value="1-ACYL-SN-GLYCEROL-3-PHOSPHATE ACYLTRANSFERASE-RELATED"/>
    <property type="match status" value="1"/>
</dbReference>
<proteinExistence type="predicted"/>
<feature type="transmembrane region" description="Helical" evidence="6">
    <location>
        <begin position="28"/>
        <end position="48"/>
    </location>
</feature>
<keyword evidence="3 8" id="KW-0808">Transferase</keyword>
<evidence type="ECO:0000313" key="8">
    <source>
        <dbReference type="EMBL" id="TDK45122.1"/>
    </source>
</evidence>
<protein>
    <submittedName>
        <fullName evidence="8">1-acyl-sn-glycerol-3-phosphate acyltransferase</fullName>
    </submittedName>
</protein>
<gene>
    <name evidence="8" type="ORF">E1832_14740</name>
</gene>
<accession>A0A4R5V089</accession>
<dbReference type="OrthoDB" id="9806880at2"/>
<evidence type="ECO:0000259" key="7">
    <source>
        <dbReference type="SMART" id="SM00563"/>
    </source>
</evidence>
<dbReference type="SMART" id="SM00563">
    <property type="entry name" value="PlsC"/>
    <property type="match status" value="1"/>
</dbReference>